<evidence type="ECO:0000313" key="4">
    <source>
        <dbReference type="EMBL" id="TCL57330.1"/>
    </source>
</evidence>
<dbReference type="AlphaFoldDB" id="A0A4R1QYE7"/>
<dbReference type="NCBIfam" id="TIGR01549">
    <property type="entry name" value="HAD-SF-IA-v1"/>
    <property type="match status" value="1"/>
</dbReference>
<dbReference type="SFLD" id="SFLDG01129">
    <property type="entry name" value="C1.5:_HAD__Beta-PGM__Phosphata"/>
    <property type="match status" value="1"/>
</dbReference>
<dbReference type="PANTHER" id="PTHR46470">
    <property type="entry name" value="N-ACYLNEURAMINATE-9-PHOSPHATASE"/>
    <property type="match status" value="1"/>
</dbReference>
<comment type="caution">
    <text evidence="4">The sequence shown here is derived from an EMBL/GenBank/DDBJ whole genome shotgun (WGS) entry which is preliminary data.</text>
</comment>
<dbReference type="InterPro" id="IPR051400">
    <property type="entry name" value="HAD-like_hydrolase"/>
</dbReference>
<gene>
    <name evidence="4" type="ORF">EDD77_1103</name>
</gene>
<dbReference type="GeneID" id="97380981"/>
<evidence type="ECO:0000256" key="3">
    <source>
        <dbReference type="ARBA" id="ARBA00022842"/>
    </source>
</evidence>
<reference evidence="4 5" key="1">
    <citation type="submission" date="2019-03" db="EMBL/GenBank/DDBJ databases">
        <title>Genomic Encyclopedia of Type Strains, Phase IV (KMG-IV): sequencing the most valuable type-strain genomes for metagenomic binning, comparative biology and taxonomic classification.</title>
        <authorList>
            <person name="Goeker M."/>
        </authorList>
    </citation>
    <scope>NUCLEOTIDE SEQUENCE [LARGE SCALE GENOMIC DNA]</scope>
    <source>
        <strain evidence="4 5">DSM 100451</strain>
    </source>
</reference>
<proteinExistence type="predicted"/>
<dbReference type="GO" id="GO:0044281">
    <property type="term" value="P:small molecule metabolic process"/>
    <property type="evidence" value="ECO:0007669"/>
    <property type="project" value="UniProtKB-ARBA"/>
</dbReference>
<dbReference type="OrthoDB" id="9794086at2"/>
<dbReference type="EMBL" id="SLUM01000010">
    <property type="protein sequence ID" value="TCL57330.1"/>
    <property type="molecule type" value="Genomic_DNA"/>
</dbReference>
<name>A0A4R1QYE7_9FIRM</name>
<dbReference type="InterPro" id="IPR006439">
    <property type="entry name" value="HAD-SF_hydro_IA"/>
</dbReference>
<protein>
    <submittedName>
        <fullName evidence="4">2-haloacid dehalogenase</fullName>
    </submittedName>
</protein>
<keyword evidence="3" id="KW-0460">Magnesium</keyword>
<dbReference type="PRINTS" id="PR00413">
    <property type="entry name" value="HADHALOGNASE"/>
</dbReference>
<dbReference type="Gene3D" id="1.10.150.240">
    <property type="entry name" value="Putative phosphatase, domain 2"/>
    <property type="match status" value="1"/>
</dbReference>
<accession>A0A4R1QYE7</accession>
<dbReference type="GO" id="GO:0016787">
    <property type="term" value="F:hydrolase activity"/>
    <property type="evidence" value="ECO:0007669"/>
    <property type="project" value="UniProtKB-KW"/>
</dbReference>
<dbReference type="Pfam" id="PF00702">
    <property type="entry name" value="Hydrolase"/>
    <property type="match status" value="1"/>
</dbReference>
<dbReference type="InterPro" id="IPR023214">
    <property type="entry name" value="HAD_sf"/>
</dbReference>
<evidence type="ECO:0000256" key="1">
    <source>
        <dbReference type="ARBA" id="ARBA00001946"/>
    </source>
</evidence>
<dbReference type="InterPro" id="IPR036412">
    <property type="entry name" value="HAD-like_sf"/>
</dbReference>
<dbReference type="Gene3D" id="3.40.50.1000">
    <property type="entry name" value="HAD superfamily/HAD-like"/>
    <property type="match status" value="1"/>
</dbReference>
<organism evidence="4 5">
    <name type="scientific">Allofournierella massiliensis</name>
    <dbReference type="NCBI Taxonomy" id="1650663"/>
    <lineage>
        <taxon>Bacteria</taxon>
        <taxon>Bacillati</taxon>
        <taxon>Bacillota</taxon>
        <taxon>Clostridia</taxon>
        <taxon>Eubacteriales</taxon>
        <taxon>Oscillospiraceae</taxon>
        <taxon>Allofournierella</taxon>
    </lineage>
</organism>
<dbReference type="STRING" id="1650663.GCA_001486665_02161"/>
<comment type="cofactor">
    <cofactor evidence="1">
        <name>Mg(2+)</name>
        <dbReference type="ChEBI" id="CHEBI:18420"/>
    </cofactor>
</comment>
<dbReference type="InterPro" id="IPR023198">
    <property type="entry name" value="PGP-like_dom2"/>
</dbReference>
<evidence type="ECO:0000256" key="2">
    <source>
        <dbReference type="ARBA" id="ARBA00022801"/>
    </source>
</evidence>
<sequence>MIQAIFCDFYGTLVPEYGPASYEVIRRVCESGSEKNPKAVVAAWWKRYGEKQQAAWGDTFRTQYELALESYQELLEEYHSSEDAKALCDKMAEHWAAPGLCEGAAEFMSGCGLPVWLVTNSDTGYVEQAVRQCGIVPAGIVTSEMARCPKPHPGIYQLALELSGLAPDQVVHIGDSLQGDALGPAKLGIRTIWLNTEGRPVPQGVTAAASLADALEILRGWQQAEKQ</sequence>
<keyword evidence="2" id="KW-0378">Hydrolase</keyword>
<evidence type="ECO:0000313" key="5">
    <source>
        <dbReference type="Proteomes" id="UP000295184"/>
    </source>
</evidence>
<dbReference type="Proteomes" id="UP000295184">
    <property type="component" value="Unassembled WGS sequence"/>
</dbReference>
<dbReference type="SFLD" id="SFLDS00003">
    <property type="entry name" value="Haloacid_Dehalogenase"/>
    <property type="match status" value="1"/>
</dbReference>
<dbReference type="SUPFAM" id="SSF56784">
    <property type="entry name" value="HAD-like"/>
    <property type="match status" value="1"/>
</dbReference>
<dbReference type="RefSeq" id="WP_058965186.1">
    <property type="nucleotide sequence ID" value="NZ_CABKVM010000017.1"/>
</dbReference>